<organism evidence="1 2">
    <name type="scientific">Candidatus Ruania gallistercoris</name>
    <dbReference type="NCBI Taxonomy" id="2838746"/>
    <lineage>
        <taxon>Bacteria</taxon>
        <taxon>Bacillati</taxon>
        <taxon>Actinomycetota</taxon>
        <taxon>Actinomycetes</taxon>
        <taxon>Micrococcales</taxon>
        <taxon>Ruaniaceae</taxon>
        <taxon>Ruania</taxon>
    </lineage>
</organism>
<comment type="caution">
    <text evidence="1">The sequence shown here is derived from an EMBL/GenBank/DDBJ whole genome shotgun (WGS) entry which is preliminary data.</text>
</comment>
<gene>
    <name evidence="1" type="ORF">H9815_02725</name>
</gene>
<dbReference type="AlphaFoldDB" id="A0A9D2EC96"/>
<dbReference type="Proteomes" id="UP000824037">
    <property type="component" value="Unassembled WGS sequence"/>
</dbReference>
<dbReference type="GO" id="GO:0016791">
    <property type="term" value="F:phosphatase activity"/>
    <property type="evidence" value="ECO:0007669"/>
    <property type="project" value="TreeGrafter"/>
</dbReference>
<dbReference type="InterPro" id="IPR006357">
    <property type="entry name" value="HAD-SF_hydro_IIA"/>
</dbReference>
<dbReference type="NCBIfam" id="TIGR01460">
    <property type="entry name" value="HAD-SF-IIA"/>
    <property type="match status" value="1"/>
</dbReference>
<reference evidence="1" key="1">
    <citation type="journal article" date="2021" name="PeerJ">
        <title>Extensive microbial diversity within the chicken gut microbiome revealed by metagenomics and culture.</title>
        <authorList>
            <person name="Gilroy R."/>
            <person name="Ravi A."/>
            <person name="Getino M."/>
            <person name="Pursley I."/>
            <person name="Horton D.L."/>
            <person name="Alikhan N.F."/>
            <person name="Baker D."/>
            <person name="Gharbi K."/>
            <person name="Hall N."/>
            <person name="Watson M."/>
            <person name="Adriaenssens E.M."/>
            <person name="Foster-Nyarko E."/>
            <person name="Jarju S."/>
            <person name="Secka A."/>
            <person name="Antonio M."/>
            <person name="Oren A."/>
            <person name="Chaudhuri R.R."/>
            <person name="La Ragione R."/>
            <person name="Hildebrand F."/>
            <person name="Pallen M.J."/>
        </authorList>
    </citation>
    <scope>NUCLEOTIDE SEQUENCE</scope>
    <source>
        <strain evidence="1">ChiGjej4B4-7305</strain>
    </source>
</reference>
<name>A0A9D2EC96_9MICO</name>
<dbReference type="SUPFAM" id="SSF56784">
    <property type="entry name" value="HAD-like"/>
    <property type="match status" value="1"/>
</dbReference>
<dbReference type="GO" id="GO:0005737">
    <property type="term" value="C:cytoplasm"/>
    <property type="evidence" value="ECO:0007669"/>
    <property type="project" value="TreeGrafter"/>
</dbReference>
<dbReference type="NCBIfam" id="TIGR01549">
    <property type="entry name" value="HAD-SF-IA-v1"/>
    <property type="match status" value="1"/>
</dbReference>
<dbReference type="Pfam" id="PF13344">
    <property type="entry name" value="Hydrolase_6"/>
    <property type="match status" value="1"/>
</dbReference>
<dbReference type="PANTHER" id="PTHR19288">
    <property type="entry name" value="4-NITROPHENYLPHOSPHATASE-RELATED"/>
    <property type="match status" value="1"/>
</dbReference>
<dbReference type="Pfam" id="PF13242">
    <property type="entry name" value="Hydrolase_like"/>
    <property type="match status" value="1"/>
</dbReference>
<keyword evidence="1" id="KW-0378">Hydrolase</keyword>
<dbReference type="InterPro" id="IPR023214">
    <property type="entry name" value="HAD_sf"/>
</dbReference>
<evidence type="ECO:0000313" key="2">
    <source>
        <dbReference type="Proteomes" id="UP000824037"/>
    </source>
</evidence>
<protein>
    <submittedName>
        <fullName evidence="1">HAD-IIA family hydrolase</fullName>
    </submittedName>
</protein>
<dbReference type="PANTHER" id="PTHR19288:SF95">
    <property type="entry name" value="D-GLYCEROL 3-PHOSPHATE PHOSPHATASE"/>
    <property type="match status" value="1"/>
</dbReference>
<dbReference type="EMBL" id="DXBY01000049">
    <property type="protein sequence ID" value="HIZ34667.1"/>
    <property type="molecule type" value="Genomic_DNA"/>
</dbReference>
<reference evidence="1" key="2">
    <citation type="submission" date="2021-04" db="EMBL/GenBank/DDBJ databases">
        <authorList>
            <person name="Gilroy R."/>
        </authorList>
    </citation>
    <scope>NUCLEOTIDE SEQUENCE</scope>
    <source>
        <strain evidence="1">ChiGjej4B4-7305</strain>
    </source>
</reference>
<dbReference type="InterPro" id="IPR036412">
    <property type="entry name" value="HAD-like_sf"/>
</dbReference>
<sequence>MTETNALAGAEEALQVAFDVALLDLDGVVYRGDVAVPNAAEALAEARAAGMQMMYVTNNASRTPDAVARHLTDLGAPTGPEEVTTAAQAAARLIATDADADTRVLPIGGEGLRQALQDEGLTVLCSADERPTVVVQGLDKNLTWHDLAEATYALNAGASYVASNLDATLPTDRGMAIGNGALVAAVVHATGVQPQAAGKPEPGIFTQAAARAGARRPVVVGDRLDTDLAGARAAGYPGLHVCTGVDGPAEVLRARAEQRPSFLGADLRALGETHPAPSRGENGHWTCRDAVARVRHDTVVLHRPDGEFVLDGGAVTLDELRAASAAAWAASDAAGVPTVLAAPAAPVVLASA</sequence>
<proteinExistence type="predicted"/>
<accession>A0A9D2EC96</accession>
<evidence type="ECO:0000313" key="1">
    <source>
        <dbReference type="EMBL" id="HIZ34667.1"/>
    </source>
</evidence>
<dbReference type="Gene3D" id="3.40.50.1000">
    <property type="entry name" value="HAD superfamily/HAD-like"/>
    <property type="match status" value="2"/>
</dbReference>
<dbReference type="InterPro" id="IPR006439">
    <property type="entry name" value="HAD-SF_hydro_IA"/>
</dbReference>